<name>A0A3M7Q374_BRAPC</name>
<comment type="caution">
    <text evidence="1">The sequence shown here is derived from an EMBL/GenBank/DDBJ whole genome shotgun (WGS) entry which is preliminary data.</text>
</comment>
<dbReference type="Proteomes" id="UP000276133">
    <property type="component" value="Unassembled WGS sequence"/>
</dbReference>
<keyword evidence="2" id="KW-1185">Reference proteome</keyword>
<proteinExistence type="predicted"/>
<dbReference type="AlphaFoldDB" id="A0A3M7Q374"/>
<protein>
    <submittedName>
        <fullName evidence="1">Uncharacterized protein</fullName>
    </submittedName>
</protein>
<dbReference type="EMBL" id="REGN01007731">
    <property type="protein sequence ID" value="RNA05408.1"/>
    <property type="molecule type" value="Genomic_DNA"/>
</dbReference>
<accession>A0A3M7Q374</accession>
<gene>
    <name evidence="1" type="ORF">BpHYR1_043726</name>
</gene>
<evidence type="ECO:0000313" key="1">
    <source>
        <dbReference type="EMBL" id="RNA05408.1"/>
    </source>
</evidence>
<reference evidence="1 2" key="1">
    <citation type="journal article" date="2018" name="Sci. Rep.">
        <title>Genomic signatures of local adaptation to the degree of environmental predictability in rotifers.</title>
        <authorList>
            <person name="Franch-Gras L."/>
            <person name="Hahn C."/>
            <person name="Garcia-Roger E.M."/>
            <person name="Carmona M.J."/>
            <person name="Serra M."/>
            <person name="Gomez A."/>
        </authorList>
    </citation>
    <scope>NUCLEOTIDE SEQUENCE [LARGE SCALE GENOMIC DNA]</scope>
    <source>
        <strain evidence="1">HYR1</strain>
    </source>
</reference>
<organism evidence="1 2">
    <name type="scientific">Brachionus plicatilis</name>
    <name type="common">Marine rotifer</name>
    <name type="synonym">Brachionus muelleri</name>
    <dbReference type="NCBI Taxonomy" id="10195"/>
    <lineage>
        <taxon>Eukaryota</taxon>
        <taxon>Metazoa</taxon>
        <taxon>Spiralia</taxon>
        <taxon>Gnathifera</taxon>
        <taxon>Rotifera</taxon>
        <taxon>Eurotatoria</taxon>
        <taxon>Monogononta</taxon>
        <taxon>Pseudotrocha</taxon>
        <taxon>Ploima</taxon>
        <taxon>Brachionidae</taxon>
        <taxon>Brachionus</taxon>
    </lineage>
</organism>
<feature type="non-terminal residue" evidence="1">
    <location>
        <position position="123"/>
    </location>
</feature>
<evidence type="ECO:0000313" key="2">
    <source>
        <dbReference type="Proteomes" id="UP000276133"/>
    </source>
</evidence>
<sequence length="123" mass="14819">MYNIVQICINEFQALQKLCKLLHSLISVYKERIKKKCFGTVEIYNQYLNNQQCESVSLREDIKPNSIRCNFLINFYIVKIRFKRTKKFFVVSHTTIEYRFDKWISAYFNHLIYLALKGITEFA</sequence>